<organism evidence="1 2">
    <name type="scientific">Pseudomonas nitroreducens</name>
    <dbReference type="NCBI Taxonomy" id="46680"/>
    <lineage>
        <taxon>Bacteria</taxon>
        <taxon>Pseudomonadati</taxon>
        <taxon>Pseudomonadota</taxon>
        <taxon>Gammaproteobacteria</taxon>
        <taxon>Pseudomonadales</taxon>
        <taxon>Pseudomonadaceae</taxon>
        <taxon>Pseudomonas</taxon>
    </lineage>
</organism>
<dbReference type="Proteomes" id="UP000566995">
    <property type="component" value="Unassembled WGS sequence"/>
</dbReference>
<sequence length="294" mass="34491">MRCKYPKSKSQRSLLERANDKFLDEMDKFKHEEFYPLQYEICEAIKEHEWHIPLMEISISGDLKEAINKIHQWYNTEKHWKCWERAISSFKLKDAWTIRNIYIESLSQYCLLQPSATRDRFGTIATTALHQANLQLIEKYEDKLDSDKRGFLTRPDREKQLKRLGMVGNWKEAQGFLTSLSRLDDNNYKKKTYNFRNLASHGISPRIEIGETNFVTREITNSTYRSEQQDGSYLVLEDPSKKSVTYGIGGTSPLNPSETLLTIDTEIKKTIEVFNSYKKLLLEITSRLPRTESK</sequence>
<evidence type="ECO:0000313" key="1">
    <source>
        <dbReference type="EMBL" id="MBB4867288.1"/>
    </source>
</evidence>
<gene>
    <name evidence="1" type="ORF">HNP46_006199</name>
</gene>
<proteinExistence type="predicted"/>
<comment type="caution">
    <text evidence="1">The sequence shown here is derived from an EMBL/GenBank/DDBJ whole genome shotgun (WGS) entry which is preliminary data.</text>
</comment>
<dbReference type="AlphaFoldDB" id="A0A7W7KS30"/>
<dbReference type="RefSeq" id="WP_184596639.1">
    <property type="nucleotide sequence ID" value="NZ_JACHLI010000038.1"/>
</dbReference>
<accession>A0A7W7KS30</accession>
<name>A0A7W7KS30_PSENT</name>
<evidence type="ECO:0000313" key="2">
    <source>
        <dbReference type="Proteomes" id="UP000566995"/>
    </source>
</evidence>
<dbReference type="EMBL" id="JACHLI010000038">
    <property type="protein sequence ID" value="MBB4867288.1"/>
    <property type="molecule type" value="Genomic_DNA"/>
</dbReference>
<protein>
    <submittedName>
        <fullName evidence="1">Uncharacterized protein</fullName>
    </submittedName>
</protein>
<reference evidence="1 2" key="1">
    <citation type="submission" date="2020-08" db="EMBL/GenBank/DDBJ databases">
        <title>Functional genomics of gut bacteria from endangered species of beetles.</title>
        <authorList>
            <person name="Carlos-Shanley C."/>
        </authorList>
    </citation>
    <scope>NUCLEOTIDE SEQUENCE [LARGE SCALE GENOMIC DNA]</scope>
    <source>
        <strain evidence="1 2">S00179</strain>
    </source>
</reference>